<feature type="transmembrane region" description="Helical" evidence="1">
    <location>
        <begin position="7"/>
        <end position="27"/>
    </location>
</feature>
<keyword evidence="3" id="KW-1185">Reference proteome</keyword>
<proteinExistence type="predicted"/>
<keyword evidence="1" id="KW-0812">Transmembrane</keyword>
<dbReference type="RefSeq" id="WP_072969049.1">
    <property type="nucleotide sequence ID" value="NZ_FQUR01000013.1"/>
</dbReference>
<protein>
    <submittedName>
        <fullName evidence="2">Uncharacterized protein</fullName>
    </submittedName>
</protein>
<gene>
    <name evidence="2" type="ORF">SAMN02745195_01752</name>
</gene>
<organism evidence="2 3">
    <name type="scientific">Thermoanaerobacter uzonensis DSM 18761</name>
    <dbReference type="NCBI Taxonomy" id="1123369"/>
    <lineage>
        <taxon>Bacteria</taxon>
        <taxon>Bacillati</taxon>
        <taxon>Bacillota</taxon>
        <taxon>Clostridia</taxon>
        <taxon>Thermoanaerobacterales</taxon>
        <taxon>Thermoanaerobacteraceae</taxon>
        <taxon>Thermoanaerobacter</taxon>
    </lineage>
</organism>
<sequence>MKIRTRILIYYTSAFIAIITLIGYFMLNSITNYIIKNTVNNLIDNIYINREINVYRMKIFFKILRAIKYMQVI</sequence>
<keyword evidence="1" id="KW-1133">Transmembrane helix</keyword>
<name>A0A1M4YIL3_9THEO</name>
<evidence type="ECO:0000313" key="2">
    <source>
        <dbReference type="EMBL" id="SHF05609.1"/>
    </source>
</evidence>
<dbReference type="AlphaFoldDB" id="A0A1M4YIL3"/>
<keyword evidence="1" id="KW-0472">Membrane</keyword>
<dbReference type="EMBL" id="FQUR01000013">
    <property type="protein sequence ID" value="SHF05609.1"/>
    <property type="molecule type" value="Genomic_DNA"/>
</dbReference>
<dbReference type="Proteomes" id="UP000184127">
    <property type="component" value="Unassembled WGS sequence"/>
</dbReference>
<evidence type="ECO:0000256" key="1">
    <source>
        <dbReference type="SAM" id="Phobius"/>
    </source>
</evidence>
<reference evidence="3" key="1">
    <citation type="submission" date="2016-11" db="EMBL/GenBank/DDBJ databases">
        <authorList>
            <person name="Varghese N."/>
            <person name="Submissions S."/>
        </authorList>
    </citation>
    <scope>NUCLEOTIDE SEQUENCE [LARGE SCALE GENOMIC DNA]</scope>
    <source>
        <strain evidence="3">DSM 18761</strain>
    </source>
</reference>
<evidence type="ECO:0000313" key="3">
    <source>
        <dbReference type="Proteomes" id="UP000184127"/>
    </source>
</evidence>
<accession>A0A1M4YIL3</accession>